<dbReference type="InterPro" id="IPR006142">
    <property type="entry name" value="INTEIN"/>
</dbReference>
<sequence length="248" mass="28792">MHPSRLRREALSMHAAGVPFSEIWRRLGLSRNTVASWLYNRRRLVAKIDTRCPRCDRPARSIDDPSSYAYLLGQYLGDGHLLMTQRVPLLTVACDMRYPGLMHEVSYAMEACGARTVGFQERVGCVSVRAHWTHWPCLIPQHGPGAKHQRAIELSDWQRQVVDRCPERFLRGLFHSDGSRFANRVVRNGRAYTYPRYNFVNESADIMWLCAHYLDRLEIAWRMARHNTLSVARREAVARLDEFVGPKW</sequence>
<dbReference type="EMBL" id="JAMQOL010000039">
    <property type="protein sequence ID" value="MCM4081300.1"/>
    <property type="molecule type" value="Genomic_DNA"/>
</dbReference>
<proteinExistence type="predicted"/>
<evidence type="ECO:0000259" key="1">
    <source>
        <dbReference type="PROSITE" id="PS50819"/>
    </source>
</evidence>
<evidence type="ECO:0000313" key="2">
    <source>
        <dbReference type="EMBL" id="MCM4081300.1"/>
    </source>
</evidence>
<evidence type="ECO:0000313" key="3">
    <source>
        <dbReference type="Proteomes" id="UP001523216"/>
    </source>
</evidence>
<gene>
    <name evidence="2" type="ORF">LXN57_27370</name>
</gene>
<dbReference type="RefSeq" id="WP_251801101.1">
    <property type="nucleotide sequence ID" value="NZ_JAMQOL010000039.1"/>
</dbReference>
<dbReference type="InterPro" id="IPR027434">
    <property type="entry name" value="Homing_endonucl"/>
</dbReference>
<dbReference type="InterPro" id="IPR009057">
    <property type="entry name" value="Homeodomain-like_sf"/>
</dbReference>
<dbReference type="Gene3D" id="3.10.28.10">
    <property type="entry name" value="Homing endonucleases"/>
    <property type="match status" value="1"/>
</dbReference>
<dbReference type="SUPFAM" id="SSF46689">
    <property type="entry name" value="Homeodomain-like"/>
    <property type="match status" value="1"/>
</dbReference>
<dbReference type="PROSITE" id="PS50819">
    <property type="entry name" value="INTEIN_ENDONUCLEASE"/>
    <property type="match status" value="1"/>
</dbReference>
<comment type="caution">
    <text evidence="2">The sequence shown here is derived from an EMBL/GenBank/DDBJ whole genome shotgun (WGS) entry which is preliminary data.</text>
</comment>
<keyword evidence="3" id="KW-1185">Reference proteome</keyword>
<dbReference type="PRINTS" id="PR00379">
    <property type="entry name" value="INTEIN"/>
</dbReference>
<protein>
    <submittedName>
        <fullName evidence="2">Transcriptional regulator</fullName>
    </submittedName>
</protein>
<reference evidence="2 3" key="1">
    <citation type="submission" date="2022-06" db="EMBL/GenBank/DDBJ databases">
        <title>Actinoplanes abujensis sp. nov., isolated from Nigerian arid soil.</title>
        <authorList>
            <person name="Ding P."/>
        </authorList>
    </citation>
    <scope>NUCLEOTIDE SEQUENCE [LARGE SCALE GENOMIC DNA]</scope>
    <source>
        <strain evidence="3">TRM88002</strain>
    </source>
</reference>
<name>A0ABT0Y600_9ACTN</name>
<dbReference type="Proteomes" id="UP001523216">
    <property type="component" value="Unassembled WGS sequence"/>
</dbReference>
<feature type="domain" description="DOD-type homing endonuclease" evidence="1">
    <location>
        <begin position="71"/>
        <end position="219"/>
    </location>
</feature>
<organism evidence="2 3">
    <name type="scientific">Paractinoplanes hotanensis</name>
    <dbReference type="NCBI Taxonomy" id="2906497"/>
    <lineage>
        <taxon>Bacteria</taxon>
        <taxon>Bacillati</taxon>
        <taxon>Actinomycetota</taxon>
        <taxon>Actinomycetes</taxon>
        <taxon>Micromonosporales</taxon>
        <taxon>Micromonosporaceae</taxon>
        <taxon>Paractinoplanes</taxon>
    </lineage>
</organism>
<accession>A0ABT0Y600</accession>
<dbReference type="InterPro" id="IPR004042">
    <property type="entry name" value="Intein_endonuc_central"/>
</dbReference>